<gene>
    <name evidence="6" type="primary">xseB</name>
    <name evidence="10" type="ORF">EQ812_11100</name>
    <name evidence="9" type="ORF">FO454_08140</name>
    <name evidence="8" type="ORF">HMPREF3225_01884</name>
</gene>
<keyword evidence="13" id="KW-1185">Reference proteome</keyword>
<dbReference type="AlphaFoldDB" id="A0A133Q235"/>
<dbReference type="eggNOG" id="COG1722">
    <property type="taxonomic scope" value="Bacteria"/>
</dbReference>
<comment type="subunit">
    <text evidence="6">Heterooligomer composed of large and small subunits.</text>
</comment>
<dbReference type="NCBIfam" id="NF002140">
    <property type="entry name" value="PRK00977.1-4"/>
    <property type="match status" value="1"/>
</dbReference>
<name>A0A133Q235_STALU</name>
<dbReference type="RefSeq" id="WP_002459036.1">
    <property type="nucleotide sequence ID" value="NZ_AP021848.1"/>
</dbReference>
<dbReference type="PANTHER" id="PTHR34137">
    <property type="entry name" value="EXODEOXYRIBONUCLEASE 7 SMALL SUBUNIT"/>
    <property type="match status" value="1"/>
</dbReference>
<dbReference type="GO" id="GO:0005829">
    <property type="term" value="C:cytosol"/>
    <property type="evidence" value="ECO:0007669"/>
    <property type="project" value="TreeGrafter"/>
</dbReference>
<dbReference type="GeneID" id="58089683"/>
<proteinExistence type="inferred from homology"/>
<evidence type="ECO:0000256" key="3">
    <source>
        <dbReference type="ARBA" id="ARBA00022722"/>
    </source>
</evidence>
<dbReference type="HAMAP" id="MF_00337">
    <property type="entry name" value="Exonuc_7_S"/>
    <property type="match status" value="1"/>
</dbReference>
<evidence type="ECO:0000256" key="4">
    <source>
        <dbReference type="ARBA" id="ARBA00022801"/>
    </source>
</evidence>
<dbReference type="InterPro" id="IPR003761">
    <property type="entry name" value="Exonuc_VII_S"/>
</dbReference>
<evidence type="ECO:0000256" key="2">
    <source>
        <dbReference type="ARBA" id="ARBA00022490"/>
    </source>
</evidence>
<dbReference type="NCBIfam" id="TIGR01280">
    <property type="entry name" value="xseB"/>
    <property type="match status" value="1"/>
</dbReference>
<dbReference type="Pfam" id="PF02609">
    <property type="entry name" value="Exonuc_VII_S"/>
    <property type="match status" value="1"/>
</dbReference>
<evidence type="ECO:0000313" key="9">
    <source>
        <dbReference type="EMBL" id="QEX38851.1"/>
    </source>
</evidence>
<dbReference type="GO" id="GO:0008855">
    <property type="term" value="F:exodeoxyribonuclease VII activity"/>
    <property type="evidence" value="ECO:0007669"/>
    <property type="project" value="UniProtKB-UniRule"/>
</dbReference>
<dbReference type="EC" id="3.1.11.6" evidence="6"/>
<evidence type="ECO:0000256" key="7">
    <source>
        <dbReference type="SAM" id="Coils"/>
    </source>
</evidence>
<evidence type="ECO:0000256" key="1">
    <source>
        <dbReference type="ARBA" id="ARBA00009998"/>
    </source>
</evidence>
<protein>
    <recommendedName>
        <fullName evidence="6">Exodeoxyribonuclease 7 small subunit</fullName>
        <ecNumber evidence="6">3.1.11.6</ecNumber>
    </recommendedName>
    <alternativeName>
        <fullName evidence="6">Exodeoxyribonuclease VII small subunit</fullName>
        <shortName evidence="6">Exonuclease VII small subunit</shortName>
    </alternativeName>
</protein>
<dbReference type="GO" id="GO:0009318">
    <property type="term" value="C:exodeoxyribonuclease VII complex"/>
    <property type="evidence" value="ECO:0007669"/>
    <property type="project" value="UniProtKB-UniRule"/>
</dbReference>
<keyword evidence="2 6" id="KW-0963">Cytoplasm</keyword>
<evidence type="ECO:0000256" key="5">
    <source>
        <dbReference type="ARBA" id="ARBA00022839"/>
    </source>
</evidence>
<keyword evidence="3 6" id="KW-0540">Nuclease</keyword>
<evidence type="ECO:0000313" key="8">
    <source>
        <dbReference type="EMBL" id="KXA36931.1"/>
    </source>
</evidence>
<evidence type="ECO:0000313" key="10">
    <source>
        <dbReference type="EMBL" id="TBW70603.1"/>
    </source>
</evidence>
<comment type="function">
    <text evidence="6">Bidirectionally degrades single-stranded DNA into large acid-insoluble oligonucleotides, which are then degraded further into small acid-soluble oligonucleotides.</text>
</comment>
<dbReference type="GO" id="GO:0006308">
    <property type="term" value="P:DNA catabolic process"/>
    <property type="evidence" value="ECO:0007669"/>
    <property type="project" value="UniProtKB-UniRule"/>
</dbReference>
<dbReference type="EMBL" id="SCHB01000009">
    <property type="protein sequence ID" value="TBW70603.1"/>
    <property type="molecule type" value="Genomic_DNA"/>
</dbReference>
<dbReference type="STRING" id="28035.B6N84_06705"/>
<feature type="coiled-coil region" evidence="7">
    <location>
        <begin position="5"/>
        <end position="70"/>
    </location>
</feature>
<dbReference type="EMBL" id="LRQI01000079">
    <property type="protein sequence ID" value="KXA36931.1"/>
    <property type="molecule type" value="Genomic_DNA"/>
</dbReference>
<dbReference type="Proteomes" id="UP000070063">
    <property type="component" value="Unassembled WGS sequence"/>
</dbReference>
<reference evidence="9 13" key="3">
    <citation type="submission" date="2019-07" db="EMBL/GenBank/DDBJ databases">
        <title>Comparative genome analysis of staphylococcus lugdunensis shows clonal complex-dependent diversity of the putative virulence factor, ess/type vii locus.</title>
        <authorList>
            <person name="Lebeurre J."/>
            <person name="Dahyot S."/>
            <person name="Diene S."/>
            <person name="Paulay A."/>
            <person name="Aubourg M."/>
            <person name="Argemi X."/>
            <person name="Giard J.-C."/>
            <person name="Tournier I."/>
            <person name="Francois P."/>
            <person name="Pestel-Caron M."/>
        </authorList>
    </citation>
    <scope>NUCLEOTIDE SEQUENCE [LARGE SCALE GENOMIC DNA]</scope>
    <source>
        <strain evidence="9 13">SL13</strain>
    </source>
</reference>
<dbReference type="Proteomes" id="UP000325462">
    <property type="component" value="Chromosome"/>
</dbReference>
<dbReference type="OMA" id="PLNDYKG"/>
<comment type="similarity">
    <text evidence="1 6">Belongs to the XseB family.</text>
</comment>
<dbReference type="NCBIfam" id="NF010671">
    <property type="entry name" value="PRK14068.1"/>
    <property type="match status" value="1"/>
</dbReference>
<accession>A0A133Q235</accession>
<comment type="subcellular location">
    <subcellularLocation>
        <location evidence="6">Cytoplasm</location>
    </subcellularLocation>
</comment>
<reference evidence="8 11" key="1">
    <citation type="submission" date="2016-01" db="EMBL/GenBank/DDBJ databases">
        <authorList>
            <person name="Mitreva M."/>
            <person name="Pepin K.H."/>
            <person name="Mihindukulasuriya K.A."/>
            <person name="Fulton R."/>
            <person name="Fronick C."/>
            <person name="O'Laughlin M."/>
            <person name="Miner T."/>
            <person name="Herter B."/>
            <person name="Rosa B.A."/>
            <person name="Cordes M."/>
            <person name="Tomlinson C."/>
            <person name="Wollam A."/>
            <person name="Palsikar V.B."/>
            <person name="Mardis E.R."/>
            <person name="Wilson R.K."/>
        </authorList>
    </citation>
    <scope>NUCLEOTIDE SEQUENCE [LARGE SCALE GENOMIC DNA]</scope>
    <source>
        <strain evidence="8 11">MJR7738</strain>
    </source>
</reference>
<organism evidence="10 12">
    <name type="scientific">Staphylococcus lugdunensis</name>
    <dbReference type="NCBI Taxonomy" id="28035"/>
    <lineage>
        <taxon>Bacteria</taxon>
        <taxon>Bacillati</taxon>
        <taxon>Bacillota</taxon>
        <taxon>Bacilli</taxon>
        <taxon>Bacillales</taxon>
        <taxon>Staphylococcaceae</taxon>
        <taxon>Staphylococcus</taxon>
    </lineage>
</organism>
<evidence type="ECO:0000313" key="12">
    <source>
        <dbReference type="Proteomes" id="UP000293637"/>
    </source>
</evidence>
<keyword evidence="5 6" id="KW-0269">Exonuclease</keyword>
<reference evidence="10 12" key="2">
    <citation type="journal article" date="2019" name="Sci. Transl. Med.">
        <title>Quorum sensing between bacterial species on the skin protects against epidermal injury in atopic dermatitis.</title>
        <authorList>
            <person name="Williams M.R."/>
        </authorList>
    </citation>
    <scope>NUCLEOTIDE SEQUENCE [LARGE SCALE GENOMIC DNA]</scope>
    <source>
        <strain evidence="10 12">E7</strain>
    </source>
</reference>
<sequence length="76" mass="8757">MSKDQQSFEQMMEELENIVTKLDNETVSLEESLALYQRGMTLSAACDTTLKEAEQKVNDLMKDESKEDHDDEPIEE</sequence>
<dbReference type="PIRSF" id="PIRSF006488">
    <property type="entry name" value="Exonuc_VII_S"/>
    <property type="match status" value="1"/>
</dbReference>
<dbReference type="PANTHER" id="PTHR34137:SF1">
    <property type="entry name" value="EXODEOXYRIBONUCLEASE 7 SMALL SUBUNIT"/>
    <property type="match status" value="1"/>
</dbReference>
<dbReference type="Proteomes" id="UP000293637">
    <property type="component" value="Unassembled WGS sequence"/>
</dbReference>
<comment type="catalytic activity">
    <reaction evidence="6">
        <text>Exonucleolytic cleavage in either 5'- to 3'- or 3'- to 5'-direction to yield nucleoside 5'-phosphates.</text>
        <dbReference type="EC" id="3.1.11.6"/>
    </reaction>
</comment>
<evidence type="ECO:0000313" key="11">
    <source>
        <dbReference type="Proteomes" id="UP000070063"/>
    </source>
</evidence>
<dbReference type="SUPFAM" id="SSF116842">
    <property type="entry name" value="XseB-like"/>
    <property type="match status" value="1"/>
</dbReference>
<keyword evidence="4 6" id="KW-0378">Hydrolase</keyword>
<evidence type="ECO:0000256" key="6">
    <source>
        <dbReference type="HAMAP-Rule" id="MF_00337"/>
    </source>
</evidence>
<evidence type="ECO:0000313" key="13">
    <source>
        <dbReference type="Proteomes" id="UP000325462"/>
    </source>
</evidence>
<dbReference type="Gene3D" id="1.10.287.1040">
    <property type="entry name" value="Exonuclease VII, small subunit"/>
    <property type="match status" value="1"/>
</dbReference>
<keyword evidence="7" id="KW-0175">Coiled coil</keyword>
<dbReference type="EMBL" id="CP041722">
    <property type="protein sequence ID" value="QEX38851.1"/>
    <property type="molecule type" value="Genomic_DNA"/>
</dbReference>
<dbReference type="InterPro" id="IPR037004">
    <property type="entry name" value="Exonuc_VII_ssu_sf"/>
</dbReference>